<name>X1AQZ6_9ZZZZ</name>
<evidence type="ECO:0000313" key="1">
    <source>
        <dbReference type="EMBL" id="GAG62296.1"/>
    </source>
</evidence>
<comment type="caution">
    <text evidence="1">The sequence shown here is derived from an EMBL/GenBank/DDBJ whole genome shotgun (WGS) entry which is preliminary data.</text>
</comment>
<proteinExistence type="predicted"/>
<reference evidence="1" key="1">
    <citation type="journal article" date="2014" name="Front. Microbiol.">
        <title>High frequency of phylogenetically diverse reductive dehalogenase-homologous genes in deep subseafloor sedimentary metagenomes.</title>
        <authorList>
            <person name="Kawai M."/>
            <person name="Futagami T."/>
            <person name="Toyoda A."/>
            <person name="Takaki Y."/>
            <person name="Nishi S."/>
            <person name="Hori S."/>
            <person name="Arai W."/>
            <person name="Tsubouchi T."/>
            <person name="Morono Y."/>
            <person name="Uchiyama I."/>
            <person name="Ito T."/>
            <person name="Fujiyama A."/>
            <person name="Inagaki F."/>
            <person name="Takami H."/>
        </authorList>
    </citation>
    <scope>NUCLEOTIDE SEQUENCE</scope>
    <source>
        <strain evidence="1">Expedition CK06-06</strain>
    </source>
</reference>
<dbReference type="EMBL" id="BART01000041">
    <property type="protein sequence ID" value="GAG62296.1"/>
    <property type="molecule type" value="Genomic_DNA"/>
</dbReference>
<organism evidence="1">
    <name type="scientific">marine sediment metagenome</name>
    <dbReference type="NCBI Taxonomy" id="412755"/>
    <lineage>
        <taxon>unclassified sequences</taxon>
        <taxon>metagenomes</taxon>
        <taxon>ecological metagenomes</taxon>
    </lineage>
</organism>
<accession>X1AQZ6</accession>
<gene>
    <name evidence="1" type="ORF">S01H4_00325</name>
</gene>
<protein>
    <submittedName>
        <fullName evidence="1">Uncharacterized protein</fullName>
    </submittedName>
</protein>
<dbReference type="AlphaFoldDB" id="X1AQZ6"/>
<sequence>MKLKKDKKLEKIAEDVKYEIYMFRLTTKYLYCYSNKVNTNEKDKFLINVLLESFGIHAYNLFKFFYQGEREKKNNRQIKRKSSDVIAEDFHIRRRFFRSDRTPKQKLKIIENKRNKQIAHLTYNRIYKNKRTKPWNFGLISKYMEQTIEAFIKSLPAKHDRLFNQNQR</sequence>